<dbReference type="EMBL" id="JBHSXX010000001">
    <property type="protein sequence ID" value="MFC6867104.1"/>
    <property type="molecule type" value="Genomic_DNA"/>
</dbReference>
<dbReference type="RefSeq" id="WP_345394562.1">
    <property type="nucleotide sequence ID" value="NZ_BAABLA010000022.1"/>
</dbReference>
<evidence type="ECO:0000256" key="1">
    <source>
        <dbReference type="SAM" id="MobiDB-lite"/>
    </source>
</evidence>
<sequence length="259" mass="28590">MTTKPGAPRPRPDRLLRLQCVCTMLVALGAAYVSYQHGRAFALRFGADDTTATLWPLIVDGLLIMATIELWKTGRRQVTSGQWKAWLSFTLGIALSLCANIASAPDLNPFAIAVAACPPLALLLSVELLNEAIKRHSAQDDGDEADAPESLIPETSNGEKNRPCAQHPAPADGPPDPRTPPHNIAGRTRNNGRRGPVIRHNANDPLHEQAVRLDAEHWHLYQRPISADTLRRHLRIGSRRARTLTRRIRQQHPPRTTST</sequence>
<organism evidence="3 4">
    <name type="scientific">Haloechinothrix salitolerans</name>
    <dbReference type="NCBI Taxonomy" id="926830"/>
    <lineage>
        <taxon>Bacteria</taxon>
        <taxon>Bacillati</taxon>
        <taxon>Actinomycetota</taxon>
        <taxon>Actinomycetes</taxon>
        <taxon>Pseudonocardiales</taxon>
        <taxon>Pseudonocardiaceae</taxon>
        <taxon>Haloechinothrix</taxon>
    </lineage>
</organism>
<proteinExistence type="predicted"/>
<protein>
    <submittedName>
        <fullName evidence="3">DUF2637 domain-containing protein</fullName>
    </submittedName>
</protein>
<feature type="region of interest" description="Disordered" evidence="1">
    <location>
        <begin position="136"/>
        <end position="204"/>
    </location>
</feature>
<keyword evidence="2" id="KW-0472">Membrane</keyword>
<feature type="transmembrane region" description="Helical" evidence="2">
    <location>
        <begin position="15"/>
        <end position="33"/>
    </location>
</feature>
<gene>
    <name evidence="3" type="ORF">ACFQGD_08085</name>
</gene>
<name>A0ABW2BZ07_9PSEU</name>
<dbReference type="InterPro" id="IPR021235">
    <property type="entry name" value="DUF2637"/>
</dbReference>
<evidence type="ECO:0000313" key="3">
    <source>
        <dbReference type="EMBL" id="MFC6867104.1"/>
    </source>
</evidence>
<keyword evidence="2" id="KW-1133">Transmembrane helix</keyword>
<feature type="transmembrane region" description="Helical" evidence="2">
    <location>
        <begin position="83"/>
        <end position="104"/>
    </location>
</feature>
<reference evidence="4" key="1">
    <citation type="journal article" date="2019" name="Int. J. Syst. Evol. Microbiol.">
        <title>The Global Catalogue of Microorganisms (GCM) 10K type strain sequencing project: providing services to taxonomists for standard genome sequencing and annotation.</title>
        <authorList>
            <consortium name="The Broad Institute Genomics Platform"/>
            <consortium name="The Broad Institute Genome Sequencing Center for Infectious Disease"/>
            <person name="Wu L."/>
            <person name="Ma J."/>
        </authorList>
    </citation>
    <scope>NUCLEOTIDE SEQUENCE [LARGE SCALE GENOMIC DNA]</scope>
    <source>
        <strain evidence="4">KCTC 32255</strain>
    </source>
</reference>
<accession>A0ABW2BZ07</accession>
<dbReference type="Pfam" id="PF10935">
    <property type="entry name" value="DUF2637"/>
    <property type="match status" value="1"/>
</dbReference>
<evidence type="ECO:0000256" key="2">
    <source>
        <dbReference type="SAM" id="Phobius"/>
    </source>
</evidence>
<feature type="transmembrane region" description="Helical" evidence="2">
    <location>
        <begin position="110"/>
        <end position="129"/>
    </location>
</feature>
<comment type="caution">
    <text evidence="3">The sequence shown here is derived from an EMBL/GenBank/DDBJ whole genome shotgun (WGS) entry which is preliminary data.</text>
</comment>
<dbReference type="Proteomes" id="UP001596337">
    <property type="component" value="Unassembled WGS sequence"/>
</dbReference>
<feature type="compositionally biased region" description="Pro residues" evidence="1">
    <location>
        <begin position="171"/>
        <end position="180"/>
    </location>
</feature>
<feature type="transmembrane region" description="Helical" evidence="2">
    <location>
        <begin position="53"/>
        <end position="71"/>
    </location>
</feature>
<keyword evidence="4" id="KW-1185">Reference proteome</keyword>
<evidence type="ECO:0000313" key="4">
    <source>
        <dbReference type="Proteomes" id="UP001596337"/>
    </source>
</evidence>
<keyword evidence="2" id="KW-0812">Transmembrane</keyword>